<comment type="caution">
    <text evidence="2">The sequence shown here is derived from an EMBL/GenBank/DDBJ whole genome shotgun (WGS) entry which is preliminary data.</text>
</comment>
<gene>
    <name evidence="2" type="ORF">A3D03_02585</name>
</gene>
<dbReference type="EMBL" id="MFJN01000029">
    <property type="protein sequence ID" value="OGG21099.1"/>
    <property type="molecule type" value="Genomic_DNA"/>
</dbReference>
<accession>A0A1F6A8M3</accession>
<feature type="compositionally biased region" description="Basic and acidic residues" evidence="1">
    <location>
        <begin position="1"/>
        <end position="20"/>
    </location>
</feature>
<reference evidence="2 3" key="1">
    <citation type="journal article" date="2016" name="Nat. Commun.">
        <title>Thousands of microbial genomes shed light on interconnected biogeochemical processes in an aquifer system.</title>
        <authorList>
            <person name="Anantharaman K."/>
            <person name="Brown C.T."/>
            <person name="Hug L.A."/>
            <person name="Sharon I."/>
            <person name="Castelle C.J."/>
            <person name="Probst A.J."/>
            <person name="Thomas B.C."/>
            <person name="Singh A."/>
            <person name="Wilkins M.J."/>
            <person name="Karaoz U."/>
            <person name="Brodie E.L."/>
            <person name="Williams K.H."/>
            <person name="Hubbard S.S."/>
            <person name="Banfield J.F."/>
        </authorList>
    </citation>
    <scope>NUCLEOTIDE SEQUENCE [LARGE SCALE GENOMIC DNA]</scope>
</reference>
<feature type="region of interest" description="Disordered" evidence="1">
    <location>
        <begin position="1"/>
        <end position="23"/>
    </location>
</feature>
<evidence type="ECO:0000313" key="3">
    <source>
        <dbReference type="Proteomes" id="UP000177092"/>
    </source>
</evidence>
<evidence type="ECO:0000313" key="2">
    <source>
        <dbReference type="EMBL" id="OGG21099.1"/>
    </source>
</evidence>
<proteinExistence type="predicted"/>
<dbReference type="AlphaFoldDB" id="A0A1F6A8M3"/>
<dbReference type="Proteomes" id="UP000177092">
    <property type="component" value="Unassembled WGS sequence"/>
</dbReference>
<evidence type="ECO:0000256" key="1">
    <source>
        <dbReference type="SAM" id="MobiDB-lite"/>
    </source>
</evidence>
<organism evidence="2 3">
    <name type="scientific">Candidatus Gottesmanbacteria bacterium RIFCSPHIGHO2_02_FULL_40_13</name>
    <dbReference type="NCBI Taxonomy" id="1798384"/>
    <lineage>
        <taxon>Bacteria</taxon>
        <taxon>Candidatus Gottesmaniibacteriota</taxon>
    </lineage>
</organism>
<protein>
    <submittedName>
        <fullName evidence="2">Uncharacterized protein</fullName>
    </submittedName>
</protein>
<name>A0A1F6A8M3_9BACT</name>
<sequence>MVLEKETKPLIDEAPRDHPEQTIGDPINQWVSEIIINVEANKTAGTNVLLLSDIDDTLLDTSLRWHERLKTTCEENGVPRLMIPDVRKFQSRGQRAAFEPVFTEFGLNYNSYRDAFVNDPNFYVDLPLLINPHALNKVLSDNVMWGGYLSGRPTHLTDITKLELIKSGFLNAPLLLQPKEFGYDKGTDYKVEAIKRLRQELDNRGYEKMILVYIDDYEGNIERISKECGSDIEAILCQNNMDNKFKTPRLSWDEIAVKLAGKSEQLWLQRLSYPPASILKIKGSREKAFEFASTSPTGVGDVLENLFRSALYPSKGLGIISELDNRFFDKWFQDYMPIIQKKYKENSASALFALYFFTRDFYMPLRILHILSILKEAGPEDTLHLMARDALPELIFASHLKKTGIVPVPKMNYVTVSNMLLRQMDDPGKKPQLLEFLKQFDFYKPGKHWIIDIGFEGEIPHRLSQLYPGTGFEVRFLLSKANDKIVKERPVMQNAKGYIYDKRERNNRDDMAKKIIADDVRNIRLIEDTFGGVKTSSTNIFRSNRDQLKTNAILYPPSFNQMRKKVALLAMRDASKIYIQSLTNGTPVNWLLNRRIPLASNFKHFLNFILIPVSDEAARVAMFVPHEPTNWDPNFTGV</sequence>